<gene>
    <name evidence="1" type="ORF">LPJ66_006417</name>
</gene>
<feature type="non-terminal residue" evidence="1">
    <location>
        <position position="1"/>
    </location>
</feature>
<comment type="caution">
    <text evidence="1">The sequence shown here is derived from an EMBL/GenBank/DDBJ whole genome shotgun (WGS) entry which is preliminary data.</text>
</comment>
<feature type="non-terminal residue" evidence="1">
    <location>
        <position position="1679"/>
    </location>
</feature>
<evidence type="ECO:0000313" key="2">
    <source>
        <dbReference type="Proteomes" id="UP001150581"/>
    </source>
</evidence>
<protein>
    <submittedName>
        <fullName evidence="1">Uncharacterized protein</fullName>
    </submittedName>
</protein>
<organism evidence="1 2">
    <name type="scientific">Kickxella alabastrina</name>
    <dbReference type="NCBI Taxonomy" id="61397"/>
    <lineage>
        <taxon>Eukaryota</taxon>
        <taxon>Fungi</taxon>
        <taxon>Fungi incertae sedis</taxon>
        <taxon>Zoopagomycota</taxon>
        <taxon>Kickxellomycotina</taxon>
        <taxon>Kickxellomycetes</taxon>
        <taxon>Kickxellales</taxon>
        <taxon>Kickxellaceae</taxon>
        <taxon>Kickxella</taxon>
    </lineage>
</organism>
<reference evidence="1" key="1">
    <citation type="submission" date="2022-07" db="EMBL/GenBank/DDBJ databases">
        <title>Phylogenomic reconstructions and comparative analyses of Kickxellomycotina fungi.</title>
        <authorList>
            <person name="Reynolds N.K."/>
            <person name="Stajich J.E."/>
            <person name="Barry K."/>
            <person name="Grigoriev I.V."/>
            <person name="Crous P."/>
            <person name="Smith M.E."/>
        </authorList>
    </citation>
    <scope>NUCLEOTIDE SEQUENCE</scope>
    <source>
        <strain evidence="1">Benny 63K</strain>
    </source>
</reference>
<proteinExistence type="predicted"/>
<evidence type="ECO:0000313" key="1">
    <source>
        <dbReference type="EMBL" id="KAJ1892317.1"/>
    </source>
</evidence>
<sequence length="1679" mass="178464">PPLPMITPEQMGAMPAISGTIVGPAPREGRGQNSIKLAKTRSFTSPSKSVSENMRRNLQQVHQAVDNTAQGELCTTIAWAEKLSGPKDSRLRSSGTHMVIPTSAEREGQSSGHPSISPVRAPNRSDSTCPSSPTIHKHSTSKEQQQQQQQGNASEMMSNNNRVRERRSGFQRRGPIGSFVAPSQQAEPQQRHVQRADEVSEFPVNTLQEEDGSDGDDGVQCAADHDNSQAEFKMRAQTYAGRPFRAPANEQAGIYESAGRAANVDESSFAQRYGSPTRATADMNLGLRIITDRSEQNDNNVYSRQRSTTTQATPLSARSERYRGAGYVSPDPYMPVEACTERIERLLQKVQDTRRETEAQNAFTSPKTPTRFDVGAGSQNPAHHQTLRQRQQQQQPQKQVRPDTSSTVSTLSLSIGSDCEGLGLRIQNDLVIRDEASGMYSPRRRAATVGAGPDDKSSALMEQRRRLHSGAEAHGLRPGASNSNIAELHMKKERLRARRAARLAEQAAADEAEAAGDGVLSPQLLWTTPGKAALGRPGLSSLSGSMCSGVPADDIFFENSGLRAMLQELPMSLKDIEWDKRVHYYHVAQTDQVFREATETANIADCREECLQYLLGERGVARLLSHQASFAPTAAEKAKPGSAGGVARGIVGPSRAEVDAMADWIDDDSDVFSDDGDHSFDWSRDGFGYMEFRRASRASMASGNVYSPNAAQQHEQRASAPAAPIGLAAAAASFAAAAQPTAPLPGIGRTAALSAAYDESQGASTSMLGTAADSGSAWSLSPVTARAAADNFNDAISLAGGAMPQGGGRDPSGAQPANFGQLLSDRRSSLGLRPGPPSTTSWHPQQQAAFLSDFQQALPRIQESGDMDVSDDKWQMLAFEDTASASVIKGDRAMARVQLARLRAENAEIREEMEHAQRALIMSQLQQSDKIRVVVSPQEDGTVAAPGPDRILTGHVLVFEGAFEGVERVEVQYRGVEVVGGTLEDYEDDSLDGLQPRKGVRALNKVYFDERLVVWQQEQQNKEVKSDDNAKDTSDMNLPFSIAFPCANYPTAAKSVCVSAPSQSFEIAYHIVGWLVGPNETVVGRVSEPVSFVPLLNCQPSTILLAPVTRTGYDDRGKECLVTRVTLSQTDYMPGDQVVGGVHIECLKSNRTIRKAESQLRQRVECRMRRTFSSAETAEFIAGGSRPASARPPSESDESDVLWCRYIEIGQVNPLKLTNIAVGLAANAASAAAASACSLSMSQQASASAVTNASQVSEMGAEGGGLAKRDSVIIRSMTTKTSGNRSCSANVHTNVPASTHIIPGHFLLFSYELLIEVTMYSLTRGTQKVSTCTPLGGYASRPTTPDSTCGFELLKQVPFQKALAEAHGGNNVLSASVAGAVHSDPLAPIGLSGMADGQEASESKVGRFSVGAFTSVSAAVAVAAAVSKEGLVEIKDEGSSNVRYSTFKPVPVSAAHRDNSRAESADIGNGDAEVGCVATVAPLPNAVEQLRFRCKSSLAFVPKIFAPAVETDIAAESDVKADVKVDADAEANAVKIDAVVAEADKPDTVSAAAAEGGAEPVESAIEDVAAPAALSDDSSNVDEARSVSNQDIGAITATDFATAAFAAASAAIASAAITTTAIEPINDENAQLPQKRDSNTSNNSNDSGTADSGIQETDVNADRQSCSGSSSDFDLAGAV</sequence>
<accession>A0ACC1IE39</accession>
<name>A0ACC1IE39_9FUNG</name>
<keyword evidence="2" id="KW-1185">Reference proteome</keyword>
<dbReference type="EMBL" id="JANBPG010001015">
    <property type="protein sequence ID" value="KAJ1892317.1"/>
    <property type="molecule type" value="Genomic_DNA"/>
</dbReference>
<dbReference type="Proteomes" id="UP001150581">
    <property type="component" value="Unassembled WGS sequence"/>
</dbReference>